<keyword evidence="1" id="KW-1133">Transmembrane helix</keyword>
<organism evidence="2 3">
    <name type="scientific">Wandonia haliotis</name>
    <dbReference type="NCBI Taxonomy" id="574963"/>
    <lineage>
        <taxon>Bacteria</taxon>
        <taxon>Pseudomonadati</taxon>
        <taxon>Bacteroidota</taxon>
        <taxon>Flavobacteriia</taxon>
        <taxon>Flavobacteriales</taxon>
        <taxon>Crocinitomicaceae</taxon>
        <taxon>Wandonia</taxon>
    </lineage>
</organism>
<evidence type="ECO:0000256" key="1">
    <source>
        <dbReference type="SAM" id="Phobius"/>
    </source>
</evidence>
<gene>
    <name evidence="2" type="ORF">GCM10009118_23420</name>
</gene>
<reference evidence="3" key="1">
    <citation type="journal article" date="2019" name="Int. J. Syst. Evol. Microbiol.">
        <title>The Global Catalogue of Microorganisms (GCM) 10K type strain sequencing project: providing services to taxonomists for standard genome sequencing and annotation.</title>
        <authorList>
            <consortium name="The Broad Institute Genomics Platform"/>
            <consortium name="The Broad Institute Genome Sequencing Center for Infectious Disease"/>
            <person name="Wu L."/>
            <person name="Ma J."/>
        </authorList>
    </citation>
    <scope>NUCLEOTIDE SEQUENCE [LARGE SCALE GENOMIC DNA]</scope>
    <source>
        <strain evidence="3">JCM 16083</strain>
    </source>
</reference>
<dbReference type="RefSeq" id="WP_343787914.1">
    <property type="nucleotide sequence ID" value="NZ_BAAAFH010000011.1"/>
</dbReference>
<feature type="transmembrane region" description="Helical" evidence="1">
    <location>
        <begin position="77"/>
        <end position="98"/>
    </location>
</feature>
<protein>
    <submittedName>
        <fullName evidence="2">Uncharacterized protein</fullName>
    </submittedName>
</protein>
<evidence type="ECO:0000313" key="3">
    <source>
        <dbReference type="Proteomes" id="UP001501126"/>
    </source>
</evidence>
<dbReference type="Proteomes" id="UP001501126">
    <property type="component" value="Unassembled WGS sequence"/>
</dbReference>
<dbReference type="EMBL" id="BAAAFH010000011">
    <property type="protein sequence ID" value="GAA0875933.1"/>
    <property type="molecule type" value="Genomic_DNA"/>
</dbReference>
<feature type="transmembrane region" description="Helical" evidence="1">
    <location>
        <begin position="52"/>
        <end position="70"/>
    </location>
</feature>
<keyword evidence="3" id="KW-1185">Reference proteome</keyword>
<name>A0ABP3Y5J1_9FLAO</name>
<keyword evidence="1" id="KW-0812">Transmembrane</keyword>
<evidence type="ECO:0000313" key="2">
    <source>
        <dbReference type="EMBL" id="GAA0875933.1"/>
    </source>
</evidence>
<keyword evidence="1" id="KW-0472">Membrane</keyword>
<proteinExistence type="predicted"/>
<comment type="caution">
    <text evidence="2">The sequence shown here is derived from an EMBL/GenBank/DDBJ whole genome shotgun (WGS) entry which is preliminary data.</text>
</comment>
<sequence length="99" mass="10892">MNTSQKTTNSWYQKQVIDFEANRYGAMTLMMTLQSCWGSVAAMFGLLLLESYVVLGIAAVVTLSSNAVFIAQSPAKWCLNTFFVSIGVNALLLLLTFII</sequence>
<accession>A0ABP3Y5J1</accession>
<feature type="transmembrane region" description="Helical" evidence="1">
    <location>
        <begin position="24"/>
        <end position="46"/>
    </location>
</feature>